<dbReference type="InterPro" id="IPR003731">
    <property type="entry name" value="Di-Nase_FeMo-co_biosynth"/>
</dbReference>
<organism evidence="2 3">
    <name type="scientific">Saccharolobus shibatae (strain ATCC 51178 / DSM 5389 / JCM 8931 / NBRC 15437 / B12)</name>
    <name type="common">Sulfolobus shibatae</name>
    <dbReference type="NCBI Taxonomy" id="523848"/>
    <lineage>
        <taxon>Archaea</taxon>
        <taxon>Thermoproteota</taxon>
        <taxon>Thermoprotei</taxon>
        <taxon>Sulfolobales</taxon>
        <taxon>Sulfolobaceae</taxon>
        <taxon>Saccharolobus</taxon>
    </lineage>
</organism>
<dbReference type="GeneID" id="65563465"/>
<dbReference type="AlphaFoldDB" id="A0A8F5BPJ5"/>
<reference evidence="2" key="1">
    <citation type="journal article" date="2021" name="Environ. Microbiol.">
        <title>New insights into the diversity and evolution of the archaeal mobilome from three complete genomes of Saccharolobus shibatae.</title>
        <authorList>
            <person name="Medvedeva S."/>
            <person name="Brandt D."/>
            <person name="Cvirkaite-Krupovic V."/>
            <person name="Liu Y."/>
            <person name="Severinov K."/>
            <person name="Ishino S."/>
            <person name="Ishino Y."/>
            <person name="Prangishvili D."/>
            <person name="Kalinowski J."/>
            <person name="Krupovic M."/>
        </authorList>
    </citation>
    <scope>NUCLEOTIDE SEQUENCE</scope>
    <source>
        <strain evidence="2">B12</strain>
    </source>
</reference>
<dbReference type="Proteomes" id="UP000694018">
    <property type="component" value="Chromosome"/>
</dbReference>
<dbReference type="PANTHER" id="PTHR33937:SF2">
    <property type="entry name" value="DINITROGENASE IRON-MOLYBDENUM COFACTOR BIOSYNTHESIS DOMAIN-CONTAINING PROTEIN"/>
    <property type="match status" value="1"/>
</dbReference>
<dbReference type="OrthoDB" id="25911at2157"/>
<feature type="domain" description="Dinitrogenase iron-molybdenum cofactor biosynthesis" evidence="1">
    <location>
        <begin position="22"/>
        <end position="101"/>
    </location>
</feature>
<name>A0A8F5BPJ5_SACSH</name>
<dbReference type="PANTHER" id="PTHR33937">
    <property type="entry name" value="IRON-MOLYBDENUM PROTEIN-RELATED-RELATED"/>
    <property type="match status" value="1"/>
</dbReference>
<evidence type="ECO:0000313" key="2">
    <source>
        <dbReference type="EMBL" id="QXJ29092.1"/>
    </source>
</evidence>
<proteinExistence type="predicted"/>
<dbReference type="InterPro" id="IPR051840">
    <property type="entry name" value="NifX/NifY_domain"/>
</dbReference>
<sequence length="121" mass="13276">MKVAIPVTNGYVSGPGEGLVVQIYEINGNEYKIIEEYENPALNATAARGVHMLKSAVDKGVNAVVVAEMGPPGFRFLQRYNVKAYLGMGLDAKTALEKLIKNELPEIKQPTHGERHGEHHH</sequence>
<protein>
    <recommendedName>
        <fullName evidence="1">Dinitrogenase iron-molybdenum cofactor biosynthesis domain-containing protein</fullName>
    </recommendedName>
</protein>
<gene>
    <name evidence="2" type="ORF">J5U23_01961</name>
</gene>
<accession>A0A8F5BPJ5</accession>
<dbReference type="InterPro" id="IPR033913">
    <property type="entry name" value="MTH1175_dom"/>
</dbReference>
<dbReference type="RefSeq" id="WP_218260599.1">
    <property type="nucleotide sequence ID" value="NZ_CP077717.1"/>
</dbReference>
<dbReference type="CDD" id="cd00851">
    <property type="entry name" value="MTH1175"/>
    <property type="match status" value="1"/>
</dbReference>
<evidence type="ECO:0000313" key="3">
    <source>
        <dbReference type="Proteomes" id="UP000694018"/>
    </source>
</evidence>
<evidence type="ECO:0000259" key="1">
    <source>
        <dbReference type="Pfam" id="PF02579"/>
    </source>
</evidence>
<dbReference type="Pfam" id="PF02579">
    <property type="entry name" value="Nitro_FeMo-Co"/>
    <property type="match status" value="1"/>
</dbReference>
<dbReference type="EMBL" id="CP077717">
    <property type="protein sequence ID" value="QXJ29092.1"/>
    <property type="molecule type" value="Genomic_DNA"/>
</dbReference>
<dbReference type="KEGG" id="sshi:J5U23_01961"/>